<dbReference type="EMBL" id="CP041186">
    <property type="protein sequence ID" value="QDG53061.1"/>
    <property type="molecule type" value="Genomic_DNA"/>
</dbReference>
<keyword evidence="2" id="KW-1185">Reference proteome</keyword>
<proteinExistence type="predicted"/>
<protein>
    <recommendedName>
        <fullName evidence="3">DUF1425 domain-containing protein</fullName>
    </recommendedName>
</protein>
<dbReference type="AlphaFoldDB" id="A0A4Y6PXL2"/>
<organism evidence="1 2">
    <name type="scientific">Persicimonas caeni</name>
    <dbReference type="NCBI Taxonomy" id="2292766"/>
    <lineage>
        <taxon>Bacteria</taxon>
        <taxon>Deltaproteobacteria</taxon>
        <taxon>Bradymonadales</taxon>
        <taxon>Bradymonadaceae</taxon>
        <taxon>Persicimonas</taxon>
    </lineage>
</organism>
<dbReference type="RefSeq" id="WP_141199522.1">
    <property type="nucleotide sequence ID" value="NZ_CP041186.1"/>
</dbReference>
<evidence type="ECO:0000313" key="2">
    <source>
        <dbReference type="Proteomes" id="UP000315995"/>
    </source>
</evidence>
<evidence type="ECO:0008006" key="3">
    <source>
        <dbReference type="Google" id="ProtNLM"/>
    </source>
</evidence>
<dbReference type="Proteomes" id="UP000315995">
    <property type="component" value="Chromosome"/>
</dbReference>
<gene>
    <name evidence="1" type="ORF">FIV42_20630</name>
</gene>
<dbReference type="OrthoDB" id="676347at2"/>
<sequence>MSRLSGMLSAIAAVFALTLVGCGPSTYQLQPTDLTPSATGKVEVEDADENENYKVDLEVKHMAPPKNLGPSLSTYVVWLDTAESAQTIKVGQLKVNEDSREADIEFTTPYSDFEVLVTAEPNKTVGAPGNKVVLRQRVSAGG</sequence>
<accession>A0A5B8YCP3</accession>
<accession>A0A4Y6PXL2</accession>
<name>A0A4Y6PXL2_PERCE</name>
<dbReference type="PROSITE" id="PS51257">
    <property type="entry name" value="PROKAR_LIPOPROTEIN"/>
    <property type="match status" value="1"/>
</dbReference>
<reference evidence="1 2" key="1">
    <citation type="submission" date="2019-06" db="EMBL/GenBank/DDBJ databases">
        <title>Persicimonas caeni gen. nov., sp. nov., a predatory bacterium isolated from solar saltern.</title>
        <authorList>
            <person name="Wang S."/>
        </authorList>
    </citation>
    <scope>NUCLEOTIDE SEQUENCE [LARGE SCALE GENOMIC DNA]</scope>
    <source>
        <strain evidence="1 2">YN101</strain>
    </source>
</reference>
<evidence type="ECO:0000313" key="1">
    <source>
        <dbReference type="EMBL" id="QDG53061.1"/>
    </source>
</evidence>